<dbReference type="AlphaFoldDB" id="A0A6N2CBM6"/>
<evidence type="ECO:0000313" key="2">
    <source>
        <dbReference type="EMBL" id="TMX04595.1"/>
    </source>
</evidence>
<keyword evidence="1" id="KW-0472">Membrane</keyword>
<reference evidence="2" key="1">
    <citation type="submission" date="2019-05" db="EMBL/GenBank/DDBJ databases">
        <title>The de novo reference genome and transcriptome assemblies of the wild tomato species Solanum chilense.</title>
        <authorList>
            <person name="Stam R."/>
            <person name="Nosenko T."/>
            <person name="Hoerger A.C."/>
            <person name="Stephan W."/>
            <person name="Seidel M.A."/>
            <person name="Kuhn J.M.M."/>
            <person name="Haberer G."/>
            <person name="Tellier A."/>
        </authorList>
    </citation>
    <scope>NUCLEOTIDE SEQUENCE</scope>
    <source>
        <tissue evidence="2">Mature leaves</tissue>
    </source>
</reference>
<comment type="caution">
    <text evidence="2">The sequence shown here is derived from an EMBL/GenBank/DDBJ whole genome shotgun (WGS) entry which is preliminary data.</text>
</comment>
<sequence>KFSTFVDSSTVVILAIGFFSVLSFSLLSTCLFFFWIRFKMHNKTLFLILSLNHTFLTILWHIIILNFYTYLQYSPLFLLIQFLIRFHNYLSRFTSTLTLAQLILVLFFVSKSTYSGFPTAGASEYTTSSPKLFGGSDEKNP</sequence>
<evidence type="ECO:0000256" key="1">
    <source>
        <dbReference type="SAM" id="Phobius"/>
    </source>
</evidence>
<accession>A0A6N2CBM6</accession>
<feature type="transmembrane region" description="Helical" evidence="1">
    <location>
        <begin position="12"/>
        <end position="34"/>
    </location>
</feature>
<dbReference type="EMBL" id="RXGB01000201">
    <property type="protein sequence ID" value="TMX04595.1"/>
    <property type="molecule type" value="Genomic_DNA"/>
</dbReference>
<feature type="non-terminal residue" evidence="2">
    <location>
        <position position="1"/>
    </location>
</feature>
<feature type="transmembrane region" description="Helical" evidence="1">
    <location>
        <begin position="46"/>
        <end position="69"/>
    </location>
</feature>
<keyword evidence="1" id="KW-1133">Transmembrane helix</keyword>
<keyword evidence="1" id="KW-0812">Transmembrane</keyword>
<proteinExistence type="predicted"/>
<feature type="transmembrane region" description="Helical" evidence="1">
    <location>
        <begin position="89"/>
        <end position="109"/>
    </location>
</feature>
<gene>
    <name evidence="2" type="ORF">EJD97_006976</name>
</gene>
<organism evidence="2">
    <name type="scientific">Solanum chilense</name>
    <name type="common">Tomato</name>
    <name type="synonym">Lycopersicon chilense</name>
    <dbReference type="NCBI Taxonomy" id="4083"/>
    <lineage>
        <taxon>Eukaryota</taxon>
        <taxon>Viridiplantae</taxon>
        <taxon>Streptophyta</taxon>
        <taxon>Embryophyta</taxon>
        <taxon>Tracheophyta</taxon>
        <taxon>Spermatophyta</taxon>
        <taxon>Magnoliopsida</taxon>
        <taxon>eudicotyledons</taxon>
        <taxon>Gunneridae</taxon>
        <taxon>Pentapetalae</taxon>
        <taxon>asterids</taxon>
        <taxon>lamiids</taxon>
        <taxon>Solanales</taxon>
        <taxon>Solanaceae</taxon>
        <taxon>Solanoideae</taxon>
        <taxon>Solaneae</taxon>
        <taxon>Solanum</taxon>
        <taxon>Solanum subgen. Lycopersicon</taxon>
    </lineage>
</organism>
<protein>
    <submittedName>
        <fullName evidence="2">Uncharacterized protein</fullName>
    </submittedName>
</protein>
<name>A0A6N2CBM6_SOLCI</name>